<evidence type="ECO:0000256" key="5">
    <source>
        <dbReference type="RuleBase" id="RU003345"/>
    </source>
</evidence>
<dbReference type="Proteomes" id="UP001059836">
    <property type="component" value="Chromosome"/>
</dbReference>
<dbReference type="InterPro" id="IPR015590">
    <property type="entry name" value="Aldehyde_DH_dom"/>
</dbReference>
<evidence type="ECO:0000256" key="3">
    <source>
        <dbReference type="PIRNR" id="PIRNR036492"/>
    </source>
</evidence>
<feature type="domain" description="Aldehyde dehydrogenase" evidence="6">
    <location>
        <begin position="18"/>
        <end position="448"/>
    </location>
</feature>
<evidence type="ECO:0000259" key="6">
    <source>
        <dbReference type="Pfam" id="PF00171"/>
    </source>
</evidence>
<keyword evidence="2 3" id="KW-0560">Oxidoreductase</keyword>
<dbReference type="InterPro" id="IPR029510">
    <property type="entry name" value="Ald_DH_CS_GLU"/>
</dbReference>
<dbReference type="Gene3D" id="3.40.309.10">
    <property type="entry name" value="Aldehyde Dehydrogenase, Chain A, domain 2"/>
    <property type="match status" value="1"/>
</dbReference>
<evidence type="ECO:0000313" key="8">
    <source>
        <dbReference type="Proteomes" id="UP001059836"/>
    </source>
</evidence>
<dbReference type="CDD" id="cd07087">
    <property type="entry name" value="ALDH_F3-13-14_CALDH-like"/>
    <property type="match status" value="1"/>
</dbReference>
<feature type="active site" evidence="4">
    <location>
        <position position="232"/>
    </location>
</feature>
<gene>
    <name evidence="7" type="ORF">GII31_14785</name>
</gene>
<evidence type="ECO:0000256" key="4">
    <source>
        <dbReference type="PROSITE-ProRule" id="PRU10007"/>
    </source>
</evidence>
<comment type="similarity">
    <text evidence="1 3 5">Belongs to the aldehyde dehydrogenase family.</text>
</comment>
<accession>A0ABX6IKW4</accession>
<dbReference type="Gene3D" id="3.40.605.10">
    <property type="entry name" value="Aldehyde Dehydrogenase, Chain A, domain 1"/>
    <property type="match status" value="1"/>
</dbReference>
<protein>
    <recommendedName>
        <fullName evidence="3">Aldehyde dehydrogenase</fullName>
    </recommendedName>
</protein>
<organism evidence="7 8">
    <name type="scientific">Gordonia pseudamarae</name>
    <dbReference type="NCBI Taxonomy" id="2831662"/>
    <lineage>
        <taxon>Bacteria</taxon>
        <taxon>Bacillati</taxon>
        <taxon>Actinomycetota</taxon>
        <taxon>Actinomycetes</taxon>
        <taxon>Mycobacteriales</taxon>
        <taxon>Gordoniaceae</taxon>
        <taxon>Gordonia</taxon>
    </lineage>
</organism>
<keyword evidence="8" id="KW-1185">Reference proteome</keyword>
<dbReference type="Pfam" id="PF00171">
    <property type="entry name" value="Aldedh"/>
    <property type="match status" value="1"/>
</dbReference>
<dbReference type="InterPro" id="IPR012394">
    <property type="entry name" value="Aldehyde_DH_NAD(P)"/>
</dbReference>
<name>A0ABX6IKW4_9ACTN</name>
<proteinExistence type="inferred from homology"/>
<dbReference type="PANTHER" id="PTHR43570">
    <property type="entry name" value="ALDEHYDE DEHYDROGENASE"/>
    <property type="match status" value="1"/>
</dbReference>
<dbReference type="RefSeq" id="WP_213244192.1">
    <property type="nucleotide sequence ID" value="NZ_CP045806.1"/>
</dbReference>
<dbReference type="PROSITE" id="PS00070">
    <property type="entry name" value="ALDEHYDE_DEHYDR_CYS"/>
    <property type="match status" value="1"/>
</dbReference>
<evidence type="ECO:0000256" key="2">
    <source>
        <dbReference type="ARBA" id="ARBA00023002"/>
    </source>
</evidence>
<dbReference type="PROSITE" id="PS00687">
    <property type="entry name" value="ALDEHYDE_DEHYDR_GLU"/>
    <property type="match status" value="1"/>
</dbReference>
<evidence type="ECO:0000313" key="7">
    <source>
        <dbReference type="EMBL" id="QHN35945.1"/>
    </source>
</evidence>
<dbReference type="InterPro" id="IPR016162">
    <property type="entry name" value="Ald_DH_N"/>
</dbReference>
<evidence type="ECO:0000256" key="1">
    <source>
        <dbReference type="ARBA" id="ARBA00009986"/>
    </source>
</evidence>
<sequence>MTRATTPSKRQTKPAAAVAISPTPGADTVVADLRAVYATRRTRPLAWRLAQLDGLDRLLAEQEPAIAEAMAADLGRNAYDTWFGEIVGTKAEIDIARKNLKRWVRPQRRSLPLIQLPGSARVEFEPLGTVLIIGPWNYPVFLTLSPLVGAVAAGNTVVIKPSELAPKTSELLARILPQYVDGEAIRVVEGDGAGTQALLAQGFDHALFTGGTEIGKKIMEGAAKTLTPVTLELGGKSPVVILSDADLEVAARRILWVKLLNSGQTCIAPDYILVENSVKPAFIDALRKVLAELRAGEPDAQRIVNQRQFARLAGYLESTSGSVVTGGCTDAASISIEPTIIDEPAPTDAVMTEEIFGPILPVLGVANAEAAVAFVNSRPKPLAFYVFTRSRATADRLIRDVPSGGAVVNHVAMHCLVPSLPFGGVGASGMGTYHGRWGFETFSHRKAVLTKTQKPDLRLQYPPYSEFAKKLLRRVL</sequence>
<dbReference type="EMBL" id="CP045809">
    <property type="protein sequence ID" value="QHN35945.1"/>
    <property type="molecule type" value="Genomic_DNA"/>
</dbReference>
<dbReference type="InterPro" id="IPR016163">
    <property type="entry name" value="Ald_DH_C"/>
</dbReference>
<reference evidence="7" key="1">
    <citation type="journal article" date="2021" name="Nat. Microbiol.">
        <title>Cocultivation of an ultrasmall environmental parasitic bacterium with lytic ability against bacteria associated with wastewater foams.</title>
        <authorList>
            <person name="Batinovic S."/>
            <person name="Rose J.J.A."/>
            <person name="Ratcliffe J."/>
            <person name="Seviour R.J."/>
            <person name="Petrovski S."/>
        </authorList>
    </citation>
    <scope>NUCLEOTIDE SEQUENCE</scope>
    <source>
        <strain evidence="7">CON9</strain>
    </source>
</reference>
<dbReference type="InterPro" id="IPR016161">
    <property type="entry name" value="Ald_DH/histidinol_DH"/>
</dbReference>
<dbReference type="SUPFAM" id="SSF53720">
    <property type="entry name" value="ALDH-like"/>
    <property type="match status" value="1"/>
</dbReference>
<dbReference type="InterPro" id="IPR016160">
    <property type="entry name" value="Ald_DH_CS_CYS"/>
</dbReference>
<dbReference type="PANTHER" id="PTHR43570:SF16">
    <property type="entry name" value="ALDEHYDE DEHYDROGENASE TYPE III, ISOFORM Q"/>
    <property type="match status" value="1"/>
</dbReference>
<dbReference type="PIRSF" id="PIRSF036492">
    <property type="entry name" value="ALDH"/>
    <property type="match status" value="1"/>
</dbReference>